<accession>A0A4Y7T3E9</accession>
<name>A0A4Y7T3E9_COPMI</name>
<feature type="compositionally biased region" description="Basic and acidic residues" evidence="1">
    <location>
        <begin position="373"/>
        <end position="393"/>
    </location>
</feature>
<sequence>MPFHTTPIQEPRFQTPDIRIMLSHFHRQIELGHLQMTTQRPKPLHYDPNTRALAKFAWPCDLNPKPKGPFDKVIRMPPSELGAYRRIHLFRAPCCLCAFLDKKGYTEAHIATVEVLTQDGDRNRCLRNGEIIAQCASQRCGFTFCLEWFYQLSDLNVRRYSARANPLPVQDLVYISDIEKSFCRGDGLFQVMPDVVTRGIRRDFRRVNPSEANKVDPLLLRKLMAGMAEVDFWATFVQCMQCEKVTFRHNFAVNHQCVKGKPQRTPSWDNRFHPYRSSTAGSHTGTTGLRLLARTDTVLIGDQPEPQVIQSMSNYWASTSSSTSTSTSSFSASESLYNYDPEDITIYDHDMTDTESTHGSEYTMATAQDDTSDGEHDGSVDLDADHSGQREHTPSVTVEASGLWWEDDIPELSSDDSLPDILTILSETTTAVVPATSNIRIQSNFLSPRLLPPQQTTRMTNKYNNDGDYVQNDWDGFRKERCNLKGHAEEDDEGQEEENPGQYGDDNDKEEK</sequence>
<evidence type="ECO:0000313" key="2">
    <source>
        <dbReference type="EMBL" id="TEB28541.1"/>
    </source>
</evidence>
<gene>
    <name evidence="2" type="ORF">FA13DRAFT_1711826</name>
</gene>
<evidence type="ECO:0000313" key="3">
    <source>
        <dbReference type="Proteomes" id="UP000298030"/>
    </source>
</evidence>
<dbReference type="EMBL" id="QPFP01000032">
    <property type="protein sequence ID" value="TEB28541.1"/>
    <property type="molecule type" value="Genomic_DNA"/>
</dbReference>
<dbReference type="Proteomes" id="UP000298030">
    <property type="component" value="Unassembled WGS sequence"/>
</dbReference>
<keyword evidence="3" id="KW-1185">Reference proteome</keyword>
<feature type="region of interest" description="Disordered" evidence="1">
    <location>
        <begin position="481"/>
        <end position="512"/>
    </location>
</feature>
<protein>
    <submittedName>
        <fullName evidence="2">Uncharacterized protein</fullName>
    </submittedName>
</protein>
<proteinExistence type="predicted"/>
<reference evidence="2 3" key="1">
    <citation type="journal article" date="2019" name="Nat. Ecol. Evol.">
        <title>Megaphylogeny resolves global patterns of mushroom evolution.</title>
        <authorList>
            <person name="Varga T."/>
            <person name="Krizsan K."/>
            <person name="Foldi C."/>
            <person name="Dima B."/>
            <person name="Sanchez-Garcia M."/>
            <person name="Sanchez-Ramirez S."/>
            <person name="Szollosi G.J."/>
            <person name="Szarkandi J.G."/>
            <person name="Papp V."/>
            <person name="Albert L."/>
            <person name="Andreopoulos W."/>
            <person name="Angelini C."/>
            <person name="Antonin V."/>
            <person name="Barry K.W."/>
            <person name="Bougher N.L."/>
            <person name="Buchanan P."/>
            <person name="Buyck B."/>
            <person name="Bense V."/>
            <person name="Catcheside P."/>
            <person name="Chovatia M."/>
            <person name="Cooper J."/>
            <person name="Damon W."/>
            <person name="Desjardin D."/>
            <person name="Finy P."/>
            <person name="Geml J."/>
            <person name="Haridas S."/>
            <person name="Hughes K."/>
            <person name="Justo A."/>
            <person name="Karasinski D."/>
            <person name="Kautmanova I."/>
            <person name="Kiss B."/>
            <person name="Kocsube S."/>
            <person name="Kotiranta H."/>
            <person name="LaButti K.M."/>
            <person name="Lechner B.E."/>
            <person name="Liimatainen K."/>
            <person name="Lipzen A."/>
            <person name="Lukacs Z."/>
            <person name="Mihaltcheva S."/>
            <person name="Morgado L.N."/>
            <person name="Niskanen T."/>
            <person name="Noordeloos M.E."/>
            <person name="Ohm R.A."/>
            <person name="Ortiz-Santana B."/>
            <person name="Ovrebo C."/>
            <person name="Racz N."/>
            <person name="Riley R."/>
            <person name="Savchenko A."/>
            <person name="Shiryaev A."/>
            <person name="Soop K."/>
            <person name="Spirin V."/>
            <person name="Szebenyi C."/>
            <person name="Tomsovsky M."/>
            <person name="Tulloss R.E."/>
            <person name="Uehling J."/>
            <person name="Grigoriev I.V."/>
            <person name="Vagvolgyi C."/>
            <person name="Papp T."/>
            <person name="Martin F.M."/>
            <person name="Miettinen O."/>
            <person name="Hibbett D.S."/>
            <person name="Nagy L.G."/>
        </authorList>
    </citation>
    <scope>NUCLEOTIDE SEQUENCE [LARGE SCALE GENOMIC DNA]</scope>
    <source>
        <strain evidence="2 3">FP101781</strain>
    </source>
</reference>
<feature type="compositionally biased region" description="Acidic residues" evidence="1">
    <location>
        <begin position="489"/>
        <end position="512"/>
    </location>
</feature>
<feature type="region of interest" description="Disordered" evidence="1">
    <location>
        <begin position="368"/>
        <end position="394"/>
    </location>
</feature>
<comment type="caution">
    <text evidence="2">The sequence shown here is derived from an EMBL/GenBank/DDBJ whole genome shotgun (WGS) entry which is preliminary data.</text>
</comment>
<dbReference type="AlphaFoldDB" id="A0A4Y7T3E9"/>
<organism evidence="2 3">
    <name type="scientific">Coprinellus micaceus</name>
    <name type="common">Glistening ink-cap mushroom</name>
    <name type="synonym">Coprinus micaceus</name>
    <dbReference type="NCBI Taxonomy" id="71717"/>
    <lineage>
        <taxon>Eukaryota</taxon>
        <taxon>Fungi</taxon>
        <taxon>Dikarya</taxon>
        <taxon>Basidiomycota</taxon>
        <taxon>Agaricomycotina</taxon>
        <taxon>Agaricomycetes</taxon>
        <taxon>Agaricomycetidae</taxon>
        <taxon>Agaricales</taxon>
        <taxon>Agaricineae</taxon>
        <taxon>Psathyrellaceae</taxon>
        <taxon>Coprinellus</taxon>
    </lineage>
</organism>
<dbReference type="OrthoDB" id="3048394at2759"/>
<evidence type="ECO:0000256" key="1">
    <source>
        <dbReference type="SAM" id="MobiDB-lite"/>
    </source>
</evidence>